<dbReference type="STRING" id="1454006.AW14_11780"/>
<dbReference type="KEGG" id="sze:AW14_11780"/>
<evidence type="ECO:0008006" key="3">
    <source>
        <dbReference type="Google" id="ProtNLM"/>
    </source>
</evidence>
<sequence>MHKNEKDTQLQFEGYLKTPLLWKGKSLNGLTPFELPRQASFAFNEPLPNPLRLGKRVERFVSAELKQHERISILAENIQIQNNKITVGELDCVLLQDKTPIHLEIVYKFYLYDANEGQTELDHWIGPNRKDHLVKKLQKLTNHQLPLLHSTHTKPVLEAYQLHPEIIKQYVLFKAQLFLPYNNPNVTMQLLNADCISGFYLHFKDIHVFSDCKWYIPSKINWLITPHSQVSWLSFSESKNVIEGFMTKEIAPLCWIKTPQGVIKKCFIVWW</sequence>
<gene>
    <name evidence="1" type="ORF">AW14_11780</name>
</gene>
<accession>A0A0C5WN00</accession>
<dbReference type="HOGENOM" id="CLU_087561_0_0_10"/>
<dbReference type="AlphaFoldDB" id="A0A0C5WN00"/>
<dbReference type="PATRIC" id="fig|1454006.5.peg.2336"/>
<name>A0A0C5WN00_9FLAO</name>
<dbReference type="Proteomes" id="UP000032229">
    <property type="component" value="Chromosome"/>
</dbReference>
<protein>
    <recommendedName>
        <fullName evidence="3">DUF1853 domain-containing protein</fullName>
    </recommendedName>
</protein>
<proteinExistence type="predicted"/>
<reference evidence="1 2" key="1">
    <citation type="submission" date="2014-02" db="EMBL/GenBank/DDBJ databases">
        <authorList>
            <person name="Young C.-C."/>
            <person name="Hameed A."/>
            <person name="Huang H.-C."/>
            <person name="Shahina M."/>
        </authorList>
    </citation>
    <scope>NUCLEOTIDE SEQUENCE [LARGE SCALE GENOMIC DNA]</scope>
    <source>
        <strain evidence="1 2">CC-SAMT-1</strain>
    </source>
</reference>
<keyword evidence="2" id="KW-1185">Reference proteome</keyword>
<evidence type="ECO:0000313" key="1">
    <source>
        <dbReference type="EMBL" id="AJR04225.1"/>
    </source>
</evidence>
<evidence type="ECO:0000313" key="2">
    <source>
        <dbReference type="Proteomes" id="UP000032229"/>
    </source>
</evidence>
<dbReference type="EMBL" id="CP007202">
    <property type="protein sequence ID" value="AJR04225.1"/>
    <property type="molecule type" value="Genomic_DNA"/>
</dbReference>
<dbReference type="Pfam" id="PF08907">
    <property type="entry name" value="DUF1853"/>
    <property type="match status" value="1"/>
</dbReference>
<organism evidence="1 2">
    <name type="scientific">Siansivirga zeaxanthinifaciens CC-SAMT-1</name>
    <dbReference type="NCBI Taxonomy" id="1454006"/>
    <lineage>
        <taxon>Bacteria</taxon>
        <taxon>Pseudomonadati</taxon>
        <taxon>Bacteroidota</taxon>
        <taxon>Flavobacteriia</taxon>
        <taxon>Flavobacteriales</taxon>
        <taxon>Flavobacteriaceae</taxon>
        <taxon>Siansivirga</taxon>
    </lineage>
</organism>
<dbReference type="OrthoDB" id="1466769at2"/>
<dbReference type="InterPro" id="IPR015003">
    <property type="entry name" value="DUF1853"/>
</dbReference>
<dbReference type="RefSeq" id="WP_044638936.1">
    <property type="nucleotide sequence ID" value="NZ_CP007202.1"/>
</dbReference>